<name>A0A178XZL8_9HYPH</name>
<dbReference type="GO" id="GO:0020037">
    <property type="term" value="F:heme binding"/>
    <property type="evidence" value="ECO:0007669"/>
    <property type="project" value="InterPro"/>
</dbReference>
<proteinExistence type="predicted"/>
<organism evidence="2 3">
    <name type="scientific">Sinorhizobium glycinis</name>
    <dbReference type="NCBI Taxonomy" id="1472378"/>
    <lineage>
        <taxon>Bacteria</taxon>
        <taxon>Pseudomonadati</taxon>
        <taxon>Pseudomonadota</taxon>
        <taxon>Alphaproteobacteria</taxon>
        <taxon>Hyphomicrobiales</taxon>
        <taxon>Rhizobiaceae</taxon>
        <taxon>Sinorhizobium/Ensifer group</taxon>
        <taxon>Sinorhizobium</taxon>
    </lineage>
</organism>
<dbReference type="InterPro" id="IPR036909">
    <property type="entry name" value="Cyt_c-like_dom_sf"/>
</dbReference>
<keyword evidence="3" id="KW-1185">Reference proteome</keyword>
<evidence type="ECO:0008006" key="4">
    <source>
        <dbReference type="Google" id="ProtNLM"/>
    </source>
</evidence>
<reference evidence="2 3" key="1">
    <citation type="journal article" date="2016" name="Int. J. Syst. Evol. Microbiol.">
        <title>Ensifer glycinis sp. nov., an novel rhizobial species associated with Glycine spp.</title>
        <authorList>
            <person name="Yan H."/>
            <person name="Yan J."/>
            <person name="Sui X.H."/>
            <person name="Wang E.T."/>
            <person name="Chen W.X."/>
            <person name="Zhang X.X."/>
            <person name="Chen W.F."/>
        </authorList>
    </citation>
    <scope>NUCLEOTIDE SEQUENCE [LARGE SCALE GENOMIC DNA]</scope>
    <source>
        <strain evidence="2 3">CCBAU 23380</strain>
    </source>
</reference>
<keyword evidence="1" id="KW-1133">Transmembrane helix</keyword>
<dbReference type="PANTHER" id="PTHR30600">
    <property type="entry name" value="CYTOCHROME C PEROXIDASE-RELATED"/>
    <property type="match status" value="1"/>
</dbReference>
<dbReference type="GO" id="GO:0004130">
    <property type="term" value="F:cytochrome-c peroxidase activity"/>
    <property type="evidence" value="ECO:0007669"/>
    <property type="project" value="TreeGrafter"/>
</dbReference>
<dbReference type="SUPFAM" id="SSF46626">
    <property type="entry name" value="Cytochrome c"/>
    <property type="match status" value="1"/>
</dbReference>
<dbReference type="Gene3D" id="1.10.760.10">
    <property type="entry name" value="Cytochrome c-like domain"/>
    <property type="match status" value="1"/>
</dbReference>
<dbReference type="InterPro" id="IPR051395">
    <property type="entry name" value="Cytochrome_c_Peroxidase/MauG"/>
</dbReference>
<evidence type="ECO:0000313" key="3">
    <source>
        <dbReference type="Proteomes" id="UP000094025"/>
    </source>
</evidence>
<dbReference type="GO" id="GO:0009055">
    <property type="term" value="F:electron transfer activity"/>
    <property type="evidence" value="ECO:0007669"/>
    <property type="project" value="InterPro"/>
</dbReference>
<evidence type="ECO:0000313" key="2">
    <source>
        <dbReference type="EMBL" id="OAP40193.1"/>
    </source>
</evidence>
<keyword evidence="1" id="KW-0472">Membrane</keyword>
<sequence length="596" mass="65415">MKRKSRFWPILLGFTVLVAAGLYYVVRMFSVDLPDYPKVDKVTWLEQNWSQSQRGWMHHADQGTVTFSMPYEWLAALEQPTFTLTAGPPFLSSDYLDRFGFITADSSGLPVGFAHGGDLVDPKTAQPWVNPATGRPLTTVGLTCAACHTGRFTYKGTAVMVDGGPALTDLGKFRKASGLALFFTRYAPFRFDRFATAVLGPQADEKARAVLKKQLDKVLAGGRIEVDLEKKVAEKSIEEGFGRLDALNRIGNQVFSLDLERPENYVAQSAPVAFPHIWDTSWFDWVQYNASIMQPMVRNAGEALGVRAFINLTKSEQPLFASTVKVDTIFEIEQQLAGKQPTAENGFTGLRPPRWPSNLFGSIDTKLATEGAAVYADRCQGCHLPPVGSEGFWEQKHWTNENSAGERYLRVPIINVENIGTDPAQAQSMAERKVKLPSELGIDTDSFGSALGALVAKTAARWYDNQTPPVPAEQRGIMNGNRQNGIQAPLAYKGRPLDGIWATPPFLHNGSVPTIDALLSPAGERPKTFWLGNREYDPDKLGYLTDELKGGFKFDTAKPGNSNAGHEFSDTPGPGVIGPALKPDEKAALIAYLKTL</sequence>
<dbReference type="PANTHER" id="PTHR30600:SF9">
    <property type="entry name" value="BLR7738 PROTEIN"/>
    <property type="match status" value="1"/>
</dbReference>
<evidence type="ECO:0000256" key="1">
    <source>
        <dbReference type="SAM" id="Phobius"/>
    </source>
</evidence>
<feature type="transmembrane region" description="Helical" evidence="1">
    <location>
        <begin position="7"/>
        <end position="26"/>
    </location>
</feature>
<dbReference type="OrthoDB" id="417271at2"/>
<dbReference type="GeneID" id="48977596"/>
<protein>
    <recommendedName>
        <fullName evidence="4">Cytochrome c domain-containing protein</fullName>
    </recommendedName>
</protein>
<dbReference type="STRING" id="1472378.AU381_14300"/>
<accession>A0A178XZL8</accession>
<dbReference type="AlphaFoldDB" id="A0A178XZL8"/>
<comment type="caution">
    <text evidence="2">The sequence shown here is derived from an EMBL/GenBank/DDBJ whole genome shotgun (WGS) entry which is preliminary data.</text>
</comment>
<dbReference type="Proteomes" id="UP000094025">
    <property type="component" value="Unassembled WGS sequence"/>
</dbReference>
<dbReference type="EMBL" id="LPUX01000054">
    <property type="protein sequence ID" value="OAP40193.1"/>
    <property type="molecule type" value="Genomic_DNA"/>
</dbReference>
<dbReference type="RefSeq" id="WP_014857747.1">
    <property type="nucleotide sequence ID" value="NZ_LPUX01000054.1"/>
</dbReference>
<dbReference type="Pfam" id="PF21419">
    <property type="entry name" value="RoxA-like_Cyt-c"/>
    <property type="match status" value="1"/>
</dbReference>
<gene>
    <name evidence="2" type="ORF">AU381_14300</name>
</gene>
<keyword evidence="1" id="KW-0812">Transmembrane</keyword>